<comment type="caution">
    <text evidence="1">The sequence shown here is derived from an EMBL/GenBank/DDBJ whole genome shotgun (WGS) entry which is preliminary data.</text>
</comment>
<organism evidence="1 2">
    <name type="scientific">Chlorobium ferrooxidans DSM 13031</name>
    <dbReference type="NCBI Taxonomy" id="377431"/>
    <lineage>
        <taxon>Bacteria</taxon>
        <taxon>Pseudomonadati</taxon>
        <taxon>Chlorobiota</taxon>
        <taxon>Chlorobiia</taxon>
        <taxon>Chlorobiales</taxon>
        <taxon>Chlorobiaceae</taxon>
        <taxon>Chlorobium/Pelodictyon group</taxon>
        <taxon>Chlorobium</taxon>
    </lineage>
</organism>
<gene>
    <name evidence="1" type="ORF">CferDRAFT_1785</name>
</gene>
<dbReference type="SUPFAM" id="SSF53335">
    <property type="entry name" value="S-adenosyl-L-methionine-dependent methyltransferases"/>
    <property type="match status" value="1"/>
</dbReference>
<dbReference type="RefSeq" id="WP_006365552.1">
    <property type="nucleotide sequence ID" value="NZ_AASE01000002.1"/>
</dbReference>
<proteinExistence type="predicted"/>
<evidence type="ECO:0000313" key="1">
    <source>
        <dbReference type="EMBL" id="EAT59778.1"/>
    </source>
</evidence>
<dbReference type="Pfam" id="PF13489">
    <property type="entry name" value="Methyltransf_23"/>
    <property type="match status" value="1"/>
</dbReference>
<accession>Q0YTX4</accession>
<dbReference type="Proteomes" id="UP000004162">
    <property type="component" value="Unassembled WGS sequence"/>
</dbReference>
<dbReference type="Gene3D" id="3.40.50.720">
    <property type="entry name" value="NAD(P)-binding Rossmann-like Domain"/>
    <property type="match status" value="1"/>
</dbReference>
<keyword evidence="2" id="KW-1185">Reference proteome</keyword>
<protein>
    <submittedName>
        <fullName evidence="1">Uncharacterized protein</fullName>
    </submittedName>
</protein>
<dbReference type="EMBL" id="AASE01000002">
    <property type="protein sequence ID" value="EAT59778.1"/>
    <property type="molecule type" value="Genomic_DNA"/>
</dbReference>
<name>Q0YTX4_9CHLB</name>
<dbReference type="InterPro" id="IPR029063">
    <property type="entry name" value="SAM-dependent_MTases_sf"/>
</dbReference>
<reference evidence="1 2" key="2">
    <citation type="submission" date="2006-07" db="EMBL/GenBank/DDBJ databases">
        <title>Sequencing of the draft genome and assembly of Chlorobium ferroxidans DSM 13031.</title>
        <authorList>
            <consortium name="US DOE Joint Genome Institute (JGI-PGF)"/>
            <person name="Copeland A."/>
            <person name="Lucas S."/>
            <person name="Lapidus A."/>
            <person name="Barry K."/>
            <person name="Glavina del Rio T."/>
            <person name="Dalin E."/>
            <person name="Tice H."/>
            <person name="Bruce D."/>
            <person name="Pitluck S."/>
            <person name="Richardson P."/>
        </authorList>
    </citation>
    <scope>NUCLEOTIDE SEQUENCE [LARGE SCALE GENOMIC DNA]</scope>
    <source>
        <strain evidence="1 2">DSM 13031</strain>
    </source>
</reference>
<reference evidence="1 2" key="1">
    <citation type="submission" date="2006-07" db="EMBL/GenBank/DDBJ databases">
        <title>Annotation of the draft genome assembly of Chlorobium ferroxidans DSM 13031.</title>
        <authorList>
            <consortium name="US DOE Joint Genome Institute (JGI-ORNL)"/>
            <person name="Larimer F."/>
            <person name="Land M."/>
            <person name="Hauser L."/>
        </authorList>
    </citation>
    <scope>NUCLEOTIDE SEQUENCE [LARGE SCALE GENOMIC DNA]</scope>
    <source>
        <strain evidence="1 2">DSM 13031</strain>
    </source>
</reference>
<dbReference type="OrthoDB" id="9815644at2"/>
<sequence>MNLIERNVDVVTGSTNVEVLHSIAEFPVFMGSVDQSFETDLFAEQSWSISRDTGILQLARLIPLDILYQSQHAGAVGGIWMEHHRQFSEFLKSFSPLSVLEVGGAHGILAKLYHAFNPIPWAILEPNPAPVDGCKARFIKGFFDDRFTYPEYFDTVVHSHVFEHIYEPDLFMRHLSGFIAEGKHLVFSVPNMQVMLERKYTNCINFEHTVFLTEPYIEYLLAKHGFKLLAKEYFLEDHSIFYATVRDKAVRPITLPPDLYEKNRQLYLDYVNYHRELITDLNSRIAATPNPLYLFGAHIFAQYLIAFGLDTSRIVSLLDNDPQKQGKRLYGTRLTVCSPKVLREVKEPVVILKAGVYNKEIKEDILGNINPDVLFLE</sequence>
<dbReference type="AlphaFoldDB" id="Q0YTX4"/>
<evidence type="ECO:0000313" key="2">
    <source>
        <dbReference type="Proteomes" id="UP000004162"/>
    </source>
</evidence>
<dbReference type="Gene3D" id="3.40.50.150">
    <property type="entry name" value="Vaccinia Virus protein VP39"/>
    <property type="match status" value="1"/>
</dbReference>